<organism evidence="4 5">
    <name type="scientific">Otus sunia</name>
    <name type="common">Oriental scops-owl</name>
    <dbReference type="NCBI Taxonomy" id="257818"/>
    <lineage>
        <taxon>Eukaryota</taxon>
        <taxon>Metazoa</taxon>
        <taxon>Chordata</taxon>
        <taxon>Craniata</taxon>
        <taxon>Vertebrata</taxon>
        <taxon>Euteleostomi</taxon>
        <taxon>Archelosauria</taxon>
        <taxon>Archosauria</taxon>
        <taxon>Dinosauria</taxon>
        <taxon>Saurischia</taxon>
        <taxon>Theropoda</taxon>
        <taxon>Coelurosauria</taxon>
        <taxon>Aves</taxon>
        <taxon>Neognathae</taxon>
        <taxon>Neoaves</taxon>
        <taxon>Telluraves</taxon>
        <taxon>Strigiformes</taxon>
        <taxon>Strigidae</taxon>
        <taxon>Otus</taxon>
    </lineage>
</organism>
<evidence type="ECO:0000313" key="5">
    <source>
        <dbReference type="Proteomes" id="UP000694552"/>
    </source>
</evidence>
<feature type="compositionally biased region" description="Low complexity" evidence="2">
    <location>
        <begin position="320"/>
        <end position="330"/>
    </location>
</feature>
<feature type="transmembrane region" description="Helical" evidence="3">
    <location>
        <begin position="356"/>
        <end position="374"/>
    </location>
</feature>
<reference evidence="4" key="1">
    <citation type="submission" date="2025-08" db="UniProtKB">
        <authorList>
            <consortium name="Ensembl"/>
        </authorList>
    </citation>
    <scope>IDENTIFICATION</scope>
</reference>
<feature type="region of interest" description="Disordered" evidence="2">
    <location>
        <begin position="302"/>
        <end position="338"/>
    </location>
</feature>
<dbReference type="Proteomes" id="UP000694552">
    <property type="component" value="Unplaced"/>
</dbReference>
<feature type="compositionally biased region" description="Low complexity" evidence="2">
    <location>
        <begin position="251"/>
        <end position="265"/>
    </location>
</feature>
<dbReference type="Ensembl" id="ENSOSUT00000001681.1">
    <property type="protein sequence ID" value="ENSOSUP00000001651.1"/>
    <property type="gene ID" value="ENSOSUG00000001204.1"/>
</dbReference>
<feature type="compositionally biased region" description="Low complexity" evidence="2">
    <location>
        <begin position="215"/>
        <end position="242"/>
    </location>
</feature>
<keyword evidence="5" id="KW-1185">Reference proteome</keyword>
<evidence type="ECO:0000256" key="3">
    <source>
        <dbReference type="SAM" id="Phobius"/>
    </source>
</evidence>
<dbReference type="AlphaFoldDB" id="A0A8C8A885"/>
<feature type="compositionally biased region" description="Gly residues" evidence="2">
    <location>
        <begin position="119"/>
        <end position="134"/>
    </location>
</feature>
<name>A0A8C8A885_9STRI</name>
<keyword evidence="3" id="KW-0812">Transmembrane</keyword>
<evidence type="ECO:0000256" key="1">
    <source>
        <dbReference type="SAM" id="Coils"/>
    </source>
</evidence>
<feature type="coiled-coil region" evidence="1">
    <location>
        <begin position="376"/>
        <end position="403"/>
    </location>
</feature>
<sequence>MAVTGMAERWQPGKDPLHPVTLEEARVGAGPEGDPSRCCPCSPLTRVEGERDLAVILRLHAILHSLVVLCLPSLSVGLFRPLVVKVHVLHLVSQVICRGRRSGRGPPLAGLGPSRAGGCEHGGTSGSRGDGAAGGMRDPEAGAARRPEAEEPQRNGARRGERPHARGKTGRDPRPSLALGRGRSGPGAPARGRSPRRPCLVRGAGRPVSPGPGGPSSTTSMISSSPWKPSAPGPSAGSMPACPRAPVVVSRAQGGQRRPPAARARWTAAPSMQRGGRTPARPTMAAALGGLRGLLAAAGLARPRGRPARPGTRFLGQSCRRPAGPRAGPEPGSGGLPEGVEYIPTRKKGKNPMKPVGVAWAIGLPSGIILFLLAKREVDKNRLEQLKIRRKMMEANQGEYKTERYERVFKGA</sequence>
<keyword evidence="3" id="KW-0472">Membrane</keyword>
<feature type="compositionally biased region" description="Basic and acidic residues" evidence="2">
    <location>
        <begin position="137"/>
        <end position="174"/>
    </location>
</feature>
<feature type="region of interest" description="Disordered" evidence="2">
    <location>
        <begin position="102"/>
        <end position="280"/>
    </location>
</feature>
<dbReference type="InterPro" id="IPR031833">
    <property type="entry name" value="DUF4748"/>
</dbReference>
<reference evidence="4" key="2">
    <citation type="submission" date="2025-09" db="UniProtKB">
        <authorList>
            <consortium name="Ensembl"/>
        </authorList>
    </citation>
    <scope>IDENTIFICATION</scope>
</reference>
<evidence type="ECO:0000256" key="2">
    <source>
        <dbReference type="SAM" id="MobiDB-lite"/>
    </source>
</evidence>
<evidence type="ECO:0000313" key="4">
    <source>
        <dbReference type="Ensembl" id="ENSOSUP00000001651.1"/>
    </source>
</evidence>
<proteinExistence type="predicted"/>
<accession>A0A8C8A885</accession>
<dbReference type="Pfam" id="PF15932">
    <property type="entry name" value="DUF4748"/>
    <property type="match status" value="1"/>
</dbReference>
<protein>
    <submittedName>
        <fullName evidence="4">Uncharacterized protein</fullName>
    </submittedName>
</protein>
<keyword evidence="3" id="KW-1133">Transmembrane helix</keyword>
<keyword evidence="1" id="KW-0175">Coiled coil</keyword>